<reference evidence="1 2" key="1">
    <citation type="submission" date="2018-06" db="EMBL/GenBank/DDBJ databases">
        <authorList>
            <consortium name="Pathogen Informatics"/>
            <person name="Doyle S."/>
        </authorList>
    </citation>
    <scope>NUCLEOTIDE SEQUENCE [LARGE SCALE GENOMIC DNA]</scope>
    <source>
        <strain evidence="1 2">NCTC9836</strain>
    </source>
</reference>
<dbReference type="OrthoDB" id="2969511at2"/>
<name>A0A381J8A6_9CLOT</name>
<organism evidence="1 2">
    <name type="scientific">Clostridium putrefaciens</name>
    <dbReference type="NCBI Taxonomy" id="99675"/>
    <lineage>
        <taxon>Bacteria</taxon>
        <taxon>Bacillati</taxon>
        <taxon>Bacillota</taxon>
        <taxon>Clostridia</taxon>
        <taxon>Eubacteriales</taxon>
        <taxon>Clostridiaceae</taxon>
        <taxon>Clostridium</taxon>
    </lineage>
</organism>
<evidence type="ECO:0000313" key="2">
    <source>
        <dbReference type="Proteomes" id="UP000254664"/>
    </source>
</evidence>
<dbReference type="AlphaFoldDB" id="A0A381J8A6"/>
<dbReference type="EMBL" id="UFWZ01000001">
    <property type="protein sequence ID" value="SUY46612.1"/>
    <property type="molecule type" value="Genomic_DNA"/>
</dbReference>
<dbReference type="RefSeq" id="WP_115640659.1">
    <property type="nucleotide sequence ID" value="NZ_UFWZ01000001.1"/>
</dbReference>
<accession>A0A381J8A6</accession>
<evidence type="ECO:0000313" key="1">
    <source>
        <dbReference type="EMBL" id="SUY46612.1"/>
    </source>
</evidence>
<evidence type="ECO:0008006" key="3">
    <source>
        <dbReference type="Google" id="ProtNLM"/>
    </source>
</evidence>
<dbReference type="Proteomes" id="UP000254664">
    <property type="component" value="Unassembled WGS sequence"/>
</dbReference>
<sequence>MLTIEQLKTIEQTPDEGDISLKLLANFYEVYISNRIYELQMEDGTILIFSAENRHFPHIIGLHKFTDKRKEHKNRLLHYNKQLKCQKGFENIKSSRITLEDLKNVGTKSKTYKRYKKRILNFPFSYQLLRESKFLSYDKDEVEKDTRINGNYIFVNDINNDKLHFFFIDCYNNLMEEESSETDAEDLVVPITFIVTKKSDFNFVANQGILKIRKVIIKDLDKSTILEEYDYGDMSECVVRKNNKSNS</sequence>
<keyword evidence="2" id="KW-1185">Reference proteome</keyword>
<proteinExistence type="predicted"/>
<protein>
    <recommendedName>
        <fullName evidence="3">Phage-Barnase-EndoU-ColicinE5/D-RelE like nuclease 4 domain-containing protein</fullName>
    </recommendedName>
</protein>
<gene>
    <name evidence="1" type="ORF">NCTC9836_00908</name>
</gene>